<gene>
    <name evidence="2" type="ORF">BP5796_00232</name>
</gene>
<protein>
    <submittedName>
        <fullName evidence="2">Uncharacterized protein</fullName>
    </submittedName>
</protein>
<proteinExistence type="predicted"/>
<reference evidence="2 3" key="1">
    <citation type="journal article" date="2018" name="IMA Fungus">
        <title>IMA Genome-F 9: Draft genome sequence of Annulohypoxylon stygium, Aspergillus mulundensis, Berkeleyomyces basicola (syn. Thielaviopsis basicola), Ceratocystis smalleyi, two Cercospora beticola strains, Coleophoma cylindrospora, Fusarium fracticaudum, Phialophora cf. hyalina, and Morchella septimelata.</title>
        <authorList>
            <person name="Wingfield B.D."/>
            <person name="Bills G.F."/>
            <person name="Dong Y."/>
            <person name="Huang W."/>
            <person name="Nel W.J."/>
            <person name="Swalarsk-Parry B.S."/>
            <person name="Vaghefi N."/>
            <person name="Wilken P.M."/>
            <person name="An Z."/>
            <person name="de Beer Z.W."/>
            <person name="De Vos L."/>
            <person name="Chen L."/>
            <person name="Duong T.A."/>
            <person name="Gao Y."/>
            <person name="Hammerbacher A."/>
            <person name="Kikkert J.R."/>
            <person name="Li Y."/>
            <person name="Li H."/>
            <person name="Li K."/>
            <person name="Li Q."/>
            <person name="Liu X."/>
            <person name="Ma X."/>
            <person name="Naidoo K."/>
            <person name="Pethybridge S.J."/>
            <person name="Sun J."/>
            <person name="Steenkamp E.T."/>
            <person name="van der Nest M.A."/>
            <person name="van Wyk S."/>
            <person name="Wingfield M.J."/>
            <person name="Xiong C."/>
            <person name="Yue Q."/>
            <person name="Zhang X."/>
        </authorList>
    </citation>
    <scope>NUCLEOTIDE SEQUENCE [LARGE SCALE GENOMIC DNA]</scope>
    <source>
        <strain evidence="2 3">BP5796</strain>
    </source>
</reference>
<keyword evidence="3" id="KW-1185">Reference proteome</keyword>
<organism evidence="2 3">
    <name type="scientific">Coleophoma crateriformis</name>
    <dbReference type="NCBI Taxonomy" id="565419"/>
    <lineage>
        <taxon>Eukaryota</taxon>
        <taxon>Fungi</taxon>
        <taxon>Dikarya</taxon>
        <taxon>Ascomycota</taxon>
        <taxon>Pezizomycotina</taxon>
        <taxon>Leotiomycetes</taxon>
        <taxon>Helotiales</taxon>
        <taxon>Dermateaceae</taxon>
        <taxon>Coleophoma</taxon>
    </lineage>
</organism>
<accession>A0A3D8T7E6</accession>
<name>A0A3D8T7E6_9HELO</name>
<dbReference type="Proteomes" id="UP000256328">
    <property type="component" value="Unassembled WGS sequence"/>
</dbReference>
<dbReference type="EMBL" id="PDLN01000001">
    <property type="protein sequence ID" value="RDW94469.1"/>
    <property type="molecule type" value="Genomic_DNA"/>
</dbReference>
<evidence type="ECO:0000313" key="3">
    <source>
        <dbReference type="Proteomes" id="UP000256328"/>
    </source>
</evidence>
<sequence length="87" mass="9242">MVHQASPPAPSLGAKGFCWRYGKTRSHRVPGRKSQNAAATCSSGPKARNSEEEEAYRTTRQLPPGTLFVSYLVGGLKVASPDPAQGS</sequence>
<dbReference type="AlphaFoldDB" id="A0A3D8T7E6"/>
<feature type="compositionally biased region" description="Polar residues" evidence="1">
    <location>
        <begin position="33"/>
        <end position="43"/>
    </location>
</feature>
<feature type="region of interest" description="Disordered" evidence="1">
    <location>
        <begin position="26"/>
        <end position="60"/>
    </location>
</feature>
<comment type="caution">
    <text evidence="2">The sequence shown here is derived from an EMBL/GenBank/DDBJ whole genome shotgun (WGS) entry which is preliminary data.</text>
</comment>
<evidence type="ECO:0000313" key="2">
    <source>
        <dbReference type="EMBL" id="RDW94469.1"/>
    </source>
</evidence>
<evidence type="ECO:0000256" key="1">
    <source>
        <dbReference type="SAM" id="MobiDB-lite"/>
    </source>
</evidence>